<comment type="caution">
    <text evidence="1">The sequence shown here is derived from an EMBL/GenBank/DDBJ whole genome shotgun (WGS) entry which is preliminary data.</text>
</comment>
<gene>
    <name evidence="1" type="ORF">ENT78_11515</name>
</gene>
<proteinExistence type="predicted"/>
<accession>A0A7V4KFG4</accession>
<protein>
    <submittedName>
        <fullName evidence="1">Uncharacterized protein</fullName>
    </submittedName>
</protein>
<sequence>MKQRGLLFTLLVIMFLAFSSRTFGNTALSKVFVFLNVENFVGIELRMSNDSYSYIFADLGVNYVSFGVRLSSKQTQGLYISPGFYLPYKSNLNLFLSVGYDFRISGINYVTFSLEAGGKDLLDKPKSFINFAIYLPF</sequence>
<organism evidence="1">
    <name type="scientific">Fervidobacterium pennivorans</name>
    <dbReference type="NCBI Taxonomy" id="93466"/>
    <lineage>
        <taxon>Bacteria</taxon>
        <taxon>Thermotogati</taxon>
        <taxon>Thermotogota</taxon>
        <taxon>Thermotogae</taxon>
        <taxon>Thermotogales</taxon>
        <taxon>Fervidobacteriaceae</taxon>
        <taxon>Fervidobacterium</taxon>
    </lineage>
</organism>
<dbReference type="EMBL" id="DSZZ01000536">
    <property type="protein sequence ID" value="HGU54129.1"/>
    <property type="molecule type" value="Genomic_DNA"/>
</dbReference>
<reference evidence="1" key="1">
    <citation type="journal article" date="2020" name="mSystems">
        <title>Genome- and Community-Level Interaction Insights into Carbon Utilization and Element Cycling Functions of Hydrothermarchaeota in Hydrothermal Sediment.</title>
        <authorList>
            <person name="Zhou Z."/>
            <person name="Liu Y."/>
            <person name="Xu W."/>
            <person name="Pan J."/>
            <person name="Luo Z.H."/>
            <person name="Li M."/>
        </authorList>
    </citation>
    <scope>NUCLEOTIDE SEQUENCE [LARGE SCALE GENOMIC DNA]</scope>
    <source>
        <strain evidence="1">SpSt-61</strain>
    </source>
</reference>
<evidence type="ECO:0000313" key="1">
    <source>
        <dbReference type="EMBL" id="HGU54129.1"/>
    </source>
</evidence>
<dbReference type="AlphaFoldDB" id="A0A7V4KFG4"/>
<name>A0A7V4KFG4_FERPE</name>